<reference evidence="8 9" key="1">
    <citation type="submission" date="2023-11" db="EMBL/GenBank/DDBJ databases">
        <title>An acidophilic fungus is an integral part of prey digestion in a carnivorous sundew plant.</title>
        <authorList>
            <person name="Tsai I.J."/>
        </authorList>
    </citation>
    <scope>NUCLEOTIDE SEQUENCE [LARGE SCALE GENOMIC DNA]</scope>
    <source>
        <strain evidence="8">169a</strain>
    </source>
</reference>
<evidence type="ECO:0000256" key="2">
    <source>
        <dbReference type="ARBA" id="ARBA00007558"/>
    </source>
</evidence>
<comment type="subcellular location">
    <subcellularLocation>
        <location evidence="1">Membrane</location>
    </subcellularLocation>
</comment>
<keyword evidence="4 6" id="KW-1133">Transmembrane helix</keyword>
<evidence type="ECO:0000256" key="5">
    <source>
        <dbReference type="ARBA" id="ARBA00023136"/>
    </source>
</evidence>
<proteinExistence type="inferred from homology"/>
<evidence type="ECO:0000256" key="1">
    <source>
        <dbReference type="ARBA" id="ARBA00004370"/>
    </source>
</evidence>
<evidence type="ECO:0000313" key="8">
    <source>
        <dbReference type="EMBL" id="WPG98283.1"/>
    </source>
</evidence>
<dbReference type="InterPro" id="IPR054549">
    <property type="entry name" value="UVB_sens_RUS_dom"/>
</dbReference>
<dbReference type="InterPro" id="IPR006968">
    <property type="entry name" value="RUS_fam"/>
</dbReference>
<comment type="similarity">
    <text evidence="2">Belongs to the RUS1 family.</text>
</comment>
<dbReference type="Proteomes" id="UP001303373">
    <property type="component" value="Chromosome 2"/>
</dbReference>
<name>A0AAQ3LYQ9_9PEZI</name>
<dbReference type="EMBL" id="CP138581">
    <property type="protein sequence ID" value="WPG98283.1"/>
    <property type="molecule type" value="Genomic_DNA"/>
</dbReference>
<keyword evidence="3 6" id="KW-0812">Transmembrane</keyword>
<evidence type="ECO:0000256" key="3">
    <source>
        <dbReference type="ARBA" id="ARBA00022692"/>
    </source>
</evidence>
<evidence type="ECO:0000256" key="6">
    <source>
        <dbReference type="SAM" id="Phobius"/>
    </source>
</evidence>
<feature type="transmembrane region" description="Helical" evidence="6">
    <location>
        <begin position="220"/>
        <end position="249"/>
    </location>
</feature>
<dbReference type="AlphaFoldDB" id="A0AAQ3LYQ9"/>
<accession>A0AAQ3LYQ9</accession>
<evidence type="ECO:0000256" key="4">
    <source>
        <dbReference type="ARBA" id="ARBA00022989"/>
    </source>
</evidence>
<dbReference type="PANTHER" id="PTHR12770">
    <property type="entry name" value="RUS1 FAMILY PROTEIN C16ORF58"/>
    <property type="match status" value="1"/>
</dbReference>
<evidence type="ECO:0000259" key="7">
    <source>
        <dbReference type="Pfam" id="PF04884"/>
    </source>
</evidence>
<keyword evidence="5 6" id="KW-0472">Membrane</keyword>
<dbReference type="PANTHER" id="PTHR12770:SF31">
    <property type="entry name" value="RUS FAMILY MEMBER 1"/>
    <property type="match status" value="1"/>
</dbReference>
<dbReference type="Pfam" id="PF04884">
    <property type="entry name" value="UVB_sens_prot"/>
    <property type="match status" value="1"/>
</dbReference>
<organism evidence="8 9">
    <name type="scientific">Acrodontium crateriforme</name>
    <dbReference type="NCBI Taxonomy" id="150365"/>
    <lineage>
        <taxon>Eukaryota</taxon>
        <taxon>Fungi</taxon>
        <taxon>Dikarya</taxon>
        <taxon>Ascomycota</taxon>
        <taxon>Pezizomycotina</taxon>
        <taxon>Dothideomycetes</taxon>
        <taxon>Dothideomycetidae</taxon>
        <taxon>Mycosphaerellales</taxon>
        <taxon>Teratosphaeriaceae</taxon>
        <taxon>Acrodontium</taxon>
    </lineage>
</organism>
<dbReference type="GO" id="GO:0016020">
    <property type="term" value="C:membrane"/>
    <property type="evidence" value="ECO:0007669"/>
    <property type="project" value="UniProtKB-SubCell"/>
</dbReference>
<sequence>MASKSSLEIVERDEAGNVTATYIQSTSSNKTETTSRIDVLLPQTTKSIWQQTLDVFLPAGYPQSVTNDYLEYQIYDSLQAFSSSIASLLSSRAVLSSVGVGDSTASPTSALLLSVLQESAGRLATIAFAHRLGTALEPECKMYRLLADVLNDFAFVIDTLSPIFPKPARVAILSCSSVLRALCGVAAGSAKASLSAHFAQQGNLGELNAKDASQETVISLLGMLVGTVVVSMVTGPVATWTMLIFLLSIHLETNRRAVRAVKMRALSRQRATLVYHQLCRNHVPSPDEISAQEHIFERDGILRDVHGIRRGTCSLGVSTNVWLNCFAPRHGVTNSIQIEAEDFQQLLDIFHDRRYVIGFVSRVSASSTVTDVYVVFKSEATTRDVLEAWWAALIIAESQDTQSLSVVLSSAVTRAKSLLERHQADLESKGWDLEIDALETRSKIRVDINS</sequence>
<feature type="domain" description="Protein root UVB sensitive/RUS" evidence="7">
    <location>
        <begin position="43"/>
        <end position="281"/>
    </location>
</feature>
<protein>
    <submittedName>
        <fullName evidence="8">DUF647-domain-containing protein</fullName>
    </submittedName>
</protein>
<keyword evidence="9" id="KW-1185">Reference proteome</keyword>
<evidence type="ECO:0000313" key="9">
    <source>
        <dbReference type="Proteomes" id="UP001303373"/>
    </source>
</evidence>
<gene>
    <name evidence="8" type="ORF">R9X50_00107100</name>
</gene>